<dbReference type="PANTHER" id="PTHR30069">
    <property type="entry name" value="TONB-DEPENDENT OUTER MEMBRANE RECEPTOR"/>
    <property type="match status" value="1"/>
</dbReference>
<evidence type="ECO:0000256" key="4">
    <source>
        <dbReference type="ARBA" id="ARBA00022692"/>
    </source>
</evidence>
<reference evidence="15 16" key="1">
    <citation type="submission" date="2013-04" db="EMBL/GenBank/DDBJ databases">
        <title>The Genome Sequence of Parabacteroides goldsteinii DSM 19448.</title>
        <authorList>
            <consortium name="The Broad Institute Genomics Platform"/>
            <person name="Earl A."/>
            <person name="Ward D."/>
            <person name="Feldgarden M."/>
            <person name="Gevers D."/>
            <person name="Martens E."/>
            <person name="Sakamoto M."/>
            <person name="Benno Y."/>
            <person name="Song Y."/>
            <person name="Liu C."/>
            <person name="Lee J."/>
            <person name="Bolanos M."/>
            <person name="Vaisanen M.L."/>
            <person name="Finegold S.M."/>
            <person name="Walker B."/>
            <person name="Young S."/>
            <person name="Zeng Q."/>
            <person name="Gargeya S."/>
            <person name="Fitzgerald M."/>
            <person name="Haas B."/>
            <person name="Abouelleil A."/>
            <person name="Allen A.W."/>
            <person name="Alvarado L."/>
            <person name="Arachchi H.M."/>
            <person name="Berlin A.M."/>
            <person name="Chapman S.B."/>
            <person name="Gainer-Dewar J."/>
            <person name="Goldberg J."/>
            <person name="Griggs A."/>
            <person name="Gujja S."/>
            <person name="Hansen M."/>
            <person name="Howarth C."/>
            <person name="Imamovic A."/>
            <person name="Ireland A."/>
            <person name="Larimer J."/>
            <person name="McCowan C."/>
            <person name="Murphy C."/>
            <person name="Pearson M."/>
            <person name="Poon T.W."/>
            <person name="Priest M."/>
            <person name="Roberts A."/>
            <person name="Saif S."/>
            <person name="Shea T."/>
            <person name="Sisk P."/>
            <person name="Sykes S."/>
            <person name="Wortman J."/>
            <person name="Nusbaum C."/>
            <person name="Birren B."/>
        </authorList>
    </citation>
    <scope>NUCLEOTIDE SEQUENCE [LARGE SCALE GENOMIC DNA]</scope>
    <source>
        <strain evidence="15 16">DSM 19448</strain>
    </source>
</reference>
<keyword evidence="3 10" id="KW-1134">Transmembrane beta strand</keyword>
<name>A0A0F5JDX4_9BACT</name>
<dbReference type="InterPro" id="IPR023997">
    <property type="entry name" value="TonB-dep_OMP_SusC/RagA_CS"/>
</dbReference>
<dbReference type="InterPro" id="IPR039426">
    <property type="entry name" value="TonB-dep_rcpt-like"/>
</dbReference>
<proteinExistence type="inferred from homology"/>
<evidence type="ECO:0000256" key="2">
    <source>
        <dbReference type="ARBA" id="ARBA00022448"/>
    </source>
</evidence>
<dbReference type="Gene3D" id="2.40.170.20">
    <property type="entry name" value="TonB-dependent receptor, beta-barrel domain"/>
    <property type="match status" value="1"/>
</dbReference>
<dbReference type="AlphaFoldDB" id="A0A0F5JDX4"/>
<keyword evidence="7 10" id="KW-0472">Membrane</keyword>
<dbReference type="Pfam" id="PF13715">
    <property type="entry name" value="CarbopepD_reg_2"/>
    <property type="match status" value="1"/>
</dbReference>
<dbReference type="InterPro" id="IPR008969">
    <property type="entry name" value="CarboxyPept-like_regulatory"/>
</dbReference>
<feature type="domain" description="TonB-dependent receptor-like beta-barrel" evidence="13">
    <location>
        <begin position="443"/>
        <end position="873"/>
    </location>
</feature>
<dbReference type="Pfam" id="PF00593">
    <property type="entry name" value="TonB_dep_Rec_b-barrel"/>
    <property type="match status" value="1"/>
</dbReference>
<dbReference type="Gene3D" id="2.60.40.1120">
    <property type="entry name" value="Carboxypeptidase-like, regulatory domain"/>
    <property type="match status" value="1"/>
</dbReference>
<evidence type="ECO:0000256" key="5">
    <source>
        <dbReference type="ARBA" id="ARBA00022729"/>
    </source>
</evidence>
<dbReference type="GO" id="GO:0015344">
    <property type="term" value="F:siderophore uptake transmembrane transporter activity"/>
    <property type="evidence" value="ECO:0007669"/>
    <property type="project" value="TreeGrafter"/>
</dbReference>
<evidence type="ECO:0000256" key="11">
    <source>
        <dbReference type="RuleBase" id="RU003357"/>
    </source>
</evidence>
<evidence type="ECO:0000256" key="7">
    <source>
        <dbReference type="ARBA" id="ARBA00023136"/>
    </source>
</evidence>
<keyword evidence="5 12" id="KW-0732">Signal</keyword>
<evidence type="ECO:0000313" key="16">
    <source>
        <dbReference type="Proteomes" id="UP000033047"/>
    </source>
</evidence>
<evidence type="ECO:0000256" key="8">
    <source>
        <dbReference type="ARBA" id="ARBA00023170"/>
    </source>
</evidence>
<evidence type="ECO:0000256" key="1">
    <source>
        <dbReference type="ARBA" id="ARBA00004571"/>
    </source>
</evidence>
<keyword evidence="9 10" id="KW-0998">Cell outer membrane</keyword>
<evidence type="ECO:0000259" key="13">
    <source>
        <dbReference type="Pfam" id="PF00593"/>
    </source>
</evidence>
<dbReference type="PATRIC" id="fig|927665.4.peg.1959"/>
<keyword evidence="6 11" id="KW-0798">TonB box</keyword>
<keyword evidence="2 10" id="KW-0813">Transport</keyword>
<dbReference type="EMBL" id="AQHV01000011">
    <property type="protein sequence ID" value="KKB55943.1"/>
    <property type="molecule type" value="Genomic_DNA"/>
</dbReference>
<keyword evidence="4 10" id="KW-0812">Transmembrane</keyword>
<evidence type="ECO:0000256" key="6">
    <source>
        <dbReference type="ARBA" id="ARBA00023077"/>
    </source>
</evidence>
<dbReference type="Pfam" id="PF07715">
    <property type="entry name" value="Plug"/>
    <property type="match status" value="1"/>
</dbReference>
<dbReference type="PANTHER" id="PTHR30069:SF29">
    <property type="entry name" value="HEMOGLOBIN AND HEMOGLOBIN-HAPTOGLOBIN-BINDING PROTEIN 1-RELATED"/>
    <property type="match status" value="1"/>
</dbReference>
<dbReference type="SUPFAM" id="SSF56935">
    <property type="entry name" value="Porins"/>
    <property type="match status" value="1"/>
</dbReference>
<dbReference type="STRING" id="927665.HMPREF1535_01915"/>
<dbReference type="InterPro" id="IPR012910">
    <property type="entry name" value="Plug_dom"/>
</dbReference>
<evidence type="ECO:0000256" key="12">
    <source>
        <dbReference type="SAM" id="SignalP"/>
    </source>
</evidence>
<dbReference type="HOGENOM" id="CLU_004317_2_1_10"/>
<evidence type="ECO:0000256" key="9">
    <source>
        <dbReference type="ARBA" id="ARBA00023237"/>
    </source>
</evidence>
<dbReference type="SUPFAM" id="SSF49464">
    <property type="entry name" value="Carboxypeptidase regulatory domain-like"/>
    <property type="match status" value="1"/>
</dbReference>
<dbReference type="InterPro" id="IPR023996">
    <property type="entry name" value="TonB-dep_OMP_SusC/RagA"/>
</dbReference>
<comment type="similarity">
    <text evidence="10 11">Belongs to the TonB-dependent receptor family.</text>
</comment>
<comment type="caution">
    <text evidence="15">The sequence shown here is derived from an EMBL/GenBank/DDBJ whole genome shotgun (WGS) entry which is preliminary data.</text>
</comment>
<organism evidence="15 16">
    <name type="scientific">Parabacteroides goldsteinii DSM 19448 = WAL 12034</name>
    <dbReference type="NCBI Taxonomy" id="927665"/>
    <lineage>
        <taxon>Bacteria</taxon>
        <taxon>Pseudomonadati</taxon>
        <taxon>Bacteroidota</taxon>
        <taxon>Bacteroidia</taxon>
        <taxon>Bacteroidales</taxon>
        <taxon>Tannerellaceae</taxon>
        <taxon>Parabacteroides</taxon>
    </lineage>
</organism>
<dbReference type="InterPro" id="IPR036942">
    <property type="entry name" value="Beta-barrel_TonB_sf"/>
</dbReference>
<evidence type="ECO:0000313" key="15">
    <source>
        <dbReference type="EMBL" id="KKB55943.1"/>
    </source>
</evidence>
<dbReference type="Gene3D" id="2.170.130.10">
    <property type="entry name" value="TonB-dependent receptor, plug domain"/>
    <property type="match status" value="1"/>
</dbReference>
<feature type="signal peptide" evidence="12">
    <location>
        <begin position="1"/>
        <end position="25"/>
    </location>
</feature>
<keyword evidence="8" id="KW-0675">Receptor</keyword>
<dbReference type="InterPro" id="IPR037066">
    <property type="entry name" value="Plug_dom_sf"/>
</dbReference>
<evidence type="ECO:0000259" key="14">
    <source>
        <dbReference type="Pfam" id="PF07715"/>
    </source>
</evidence>
<feature type="domain" description="TonB-dependent receptor plug" evidence="14">
    <location>
        <begin position="132"/>
        <end position="252"/>
    </location>
</feature>
<comment type="subcellular location">
    <subcellularLocation>
        <location evidence="1 10">Cell outer membrane</location>
        <topology evidence="1 10">Multi-pass membrane protein</topology>
    </subcellularLocation>
</comment>
<dbReference type="GO" id="GO:0009279">
    <property type="term" value="C:cell outer membrane"/>
    <property type="evidence" value="ECO:0007669"/>
    <property type="project" value="UniProtKB-SubCell"/>
</dbReference>
<dbReference type="NCBIfam" id="TIGR04056">
    <property type="entry name" value="OMP_RagA_SusC"/>
    <property type="match status" value="1"/>
</dbReference>
<feature type="chain" id="PRO_5002490141" evidence="12">
    <location>
        <begin position="26"/>
        <end position="1096"/>
    </location>
</feature>
<dbReference type="GO" id="GO:0044718">
    <property type="term" value="P:siderophore transmembrane transport"/>
    <property type="evidence" value="ECO:0007669"/>
    <property type="project" value="TreeGrafter"/>
</dbReference>
<sequence length="1096" mass="121201">MSKKLKFPSLILLAGALASPIGVYADVLPDRQSVNISQQSGKVTGVVEDALGPVIGASVVIKGTTNGIMTDLDGKFTLDNVKKGQVLQISFVGYKTKEIAYTGQTTMKILLEEDSQALDEVVVTALGMSRDKKSLGYAMTELKGDEIAKVNSPNPINGLQGKVAGVQINMGNSGPQSSQRIIIRGNTSLGGNNQPIFVIDGIIIDNEVTKTGQGQDWGNDLKNLNSDDFESMSVLKGAAATALYGSRAANGVILITTKKGRKGEGIGISVSHTQQWEKIYATPDLQNEFGSGSSPVWALNDDGSENRYTSAGRSFGPRFDGKPFYVDGQEMIYSAKTNNLQNLYKTGRYMNTNVALQGGSEKSAFRFSYSNLNSDGLTFNNEFKRNSFSLNASHDISSRLKAEGGFSYIESKAQNPTRQGGSGSPIYDFMYSIAREYDTDYWLKDKRYISPAGDGYNSMDPYGYSKTIYDYLENIYTQDEMSVRGYLNLDLKLLDWLSVKVKGDIYKLYTTNESKVMATGASKYDGAAYKIHENKKDQYKITGMLTANHSFDDFNISGSVAVEQWDTKSGYHKTDSKNGLRVPGLFDMTNSVQRAETEVRYNTNRKRINSIYAFANMDYKGVYFLDITGRNDWSSALIYENGTGNTSYFYPSVGASWLFVEGLREHMPEFISFGKLRASYAIVGNDCAPYLTTGTGYYAFDNTFDNQLSSGTYPYYKFDKDELPNLNLKPEKQHSIEVGLDMRFLKNRLGFDFAWYKTNTKNQILGLPIASESGVGKRWINAGDIQNKGIELLITGTPIETKDWRWDLSFNLTRNTNKIVSLFEGVDKYQLLGGGTDTQGWATVGGSYGDIYTSYGYTRNEKGEKLLNADGSYPRSNESVKIGSLQPKFLWGANTSVSWKDVTLNAVIDARFGGDIFSASYYYGMNSGNIKSSLAGRDTQYGGLPRTLADGRTVNDGVIPEGVFMPGTEIKGQDVSGMSYQAAYEKGLVEPLSAYKYYDNVYSWSGGIREEGIHKCSWIALREVSVHWQLPKKWVEKAYMQNVSVGLMARNLGFLYNSLPDNIHPEGLNTTYSSEYMESGGAVFSRNIGFSVNVSF</sequence>
<dbReference type="RefSeq" id="WP_046145956.1">
    <property type="nucleotide sequence ID" value="NZ_KQ033912.1"/>
</dbReference>
<evidence type="ECO:0000256" key="3">
    <source>
        <dbReference type="ARBA" id="ARBA00022452"/>
    </source>
</evidence>
<dbReference type="Proteomes" id="UP000033047">
    <property type="component" value="Unassembled WGS sequence"/>
</dbReference>
<dbReference type="InterPro" id="IPR000531">
    <property type="entry name" value="Beta-barrel_TonB"/>
</dbReference>
<gene>
    <name evidence="15" type="ORF">HMPREF1535_01915</name>
</gene>
<accession>A0A0F5JDX4</accession>
<evidence type="ECO:0000256" key="10">
    <source>
        <dbReference type="PROSITE-ProRule" id="PRU01360"/>
    </source>
</evidence>
<protein>
    <submittedName>
        <fullName evidence="15">SusC/RagA family TonB-linked outer membrane protein</fullName>
    </submittedName>
</protein>
<dbReference type="NCBIfam" id="TIGR04057">
    <property type="entry name" value="SusC_RagA_signa"/>
    <property type="match status" value="1"/>
</dbReference>
<dbReference type="PROSITE" id="PS52016">
    <property type="entry name" value="TONB_DEPENDENT_REC_3"/>
    <property type="match status" value="1"/>
</dbReference>